<dbReference type="PATRIC" id="fig|713887.8.peg.1138"/>
<dbReference type="Pfam" id="PF03129">
    <property type="entry name" value="HGTP_anticodon"/>
    <property type="match status" value="1"/>
</dbReference>
<keyword evidence="6 10" id="KW-0067">ATP-binding</keyword>
<dbReference type="AlphaFoldDB" id="D3EQX9"/>
<dbReference type="Proteomes" id="UP000001405">
    <property type="component" value="Chromosome"/>
</dbReference>
<comment type="subunit">
    <text evidence="2 10">Homodimer.</text>
</comment>
<name>D3EQX9_ATETH</name>
<dbReference type="InterPro" id="IPR036754">
    <property type="entry name" value="YbaK/aa-tRNA-synt-asso_dom_sf"/>
</dbReference>
<dbReference type="EC" id="6.1.1.15" evidence="10"/>
<dbReference type="HAMAP" id="MF_01569">
    <property type="entry name" value="Pro_tRNA_synth_type1"/>
    <property type="match status" value="1"/>
</dbReference>
<keyword evidence="3 10" id="KW-0963">Cytoplasm</keyword>
<keyword evidence="5 10" id="KW-0547">Nucleotide-binding</keyword>
<dbReference type="PANTHER" id="PTHR42753">
    <property type="entry name" value="MITOCHONDRIAL RIBOSOME PROTEIN L39/PROLYL-TRNA LIGASE FAMILY MEMBER"/>
    <property type="match status" value="1"/>
</dbReference>
<gene>
    <name evidence="10" type="primary">proS</name>
    <name evidence="12" type="ordered locus">UCYN_12110</name>
</gene>
<dbReference type="CDD" id="cd00779">
    <property type="entry name" value="ProRS_core_prok"/>
    <property type="match status" value="1"/>
</dbReference>
<dbReference type="InterPro" id="IPR050062">
    <property type="entry name" value="Pro-tRNA_synthetase"/>
</dbReference>
<dbReference type="GO" id="GO:0006433">
    <property type="term" value="P:prolyl-tRNA aminoacylation"/>
    <property type="evidence" value="ECO:0007669"/>
    <property type="project" value="UniProtKB-UniRule"/>
</dbReference>
<dbReference type="Pfam" id="PF04073">
    <property type="entry name" value="tRNA_edit"/>
    <property type="match status" value="1"/>
</dbReference>
<comment type="domain">
    <text evidence="10">Consists of three domains: the N-terminal catalytic domain, the editing domain and the C-terminal anticodon-binding domain.</text>
</comment>
<dbReference type="InterPro" id="IPR044140">
    <property type="entry name" value="ProRS_anticodon_short"/>
</dbReference>
<dbReference type="PROSITE" id="PS50862">
    <property type="entry name" value="AA_TRNA_LIGASE_II"/>
    <property type="match status" value="1"/>
</dbReference>
<evidence type="ECO:0000259" key="11">
    <source>
        <dbReference type="PROSITE" id="PS50862"/>
    </source>
</evidence>
<protein>
    <recommendedName>
        <fullName evidence="10">Proline--tRNA ligase</fullName>
        <ecNumber evidence="10">6.1.1.15</ecNumber>
    </recommendedName>
    <alternativeName>
        <fullName evidence="10">Prolyl-tRNA synthetase</fullName>
        <shortName evidence="10">ProRS</shortName>
    </alternativeName>
</protein>
<keyword evidence="8 10" id="KW-0030">Aminoacyl-tRNA synthetase</keyword>
<dbReference type="CDD" id="cd04334">
    <property type="entry name" value="ProRS-INS"/>
    <property type="match status" value="1"/>
</dbReference>
<dbReference type="SUPFAM" id="SSF55681">
    <property type="entry name" value="Class II aaRS and biotin synthetases"/>
    <property type="match status" value="1"/>
</dbReference>
<dbReference type="InterPro" id="IPR002316">
    <property type="entry name" value="Pro-tRNA-ligase_IIa"/>
</dbReference>
<dbReference type="CDD" id="cd00861">
    <property type="entry name" value="ProRS_anticodon_short"/>
    <property type="match status" value="1"/>
</dbReference>
<reference evidence="12 13" key="1">
    <citation type="journal article" date="2010" name="Nature">
        <title>Metabolic streamlining in an open-ocean nitrogen-fixing cyanobacterium.</title>
        <authorList>
            <person name="Tripp H.J."/>
            <person name="Bench S.R."/>
            <person name="Turk K.A."/>
            <person name="Foster R.A."/>
            <person name="Desany B.A."/>
            <person name="Niazi F."/>
            <person name="Affourtit J.P."/>
            <person name="Zehr J.P."/>
        </authorList>
    </citation>
    <scope>NUCLEOTIDE SEQUENCE [LARGE SCALE GENOMIC DNA]</scope>
    <source>
        <strain evidence="13">ALOHA</strain>
    </source>
</reference>
<accession>D3EQX9</accession>
<comment type="similarity">
    <text evidence="10">Belongs to the class-II aminoacyl-tRNA synthetase family. ProS type 1 subfamily.</text>
</comment>
<dbReference type="InterPro" id="IPR033730">
    <property type="entry name" value="ProRS_core_prok"/>
</dbReference>
<comment type="subcellular location">
    <subcellularLocation>
        <location evidence="1 10">Cytoplasm</location>
    </subcellularLocation>
</comment>
<evidence type="ECO:0000256" key="6">
    <source>
        <dbReference type="ARBA" id="ARBA00022840"/>
    </source>
</evidence>
<dbReference type="PANTHER" id="PTHR42753:SF2">
    <property type="entry name" value="PROLINE--TRNA LIGASE"/>
    <property type="match status" value="1"/>
</dbReference>
<dbReference type="SUPFAM" id="SSF52954">
    <property type="entry name" value="Class II aaRS ABD-related"/>
    <property type="match status" value="1"/>
</dbReference>
<evidence type="ECO:0000256" key="9">
    <source>
        <dbReference type="ARBA" id="ARBA00047671"/>
    </source>
</evidence>
<evidence type="ECO:0000256" key="5">
    <source>
        <dbReference type="ARBA" id="ARBA00022741"/>
    </source>
</evidence>
<evidence type="ECO:0000313" key="13">
    <source>
        <dbReference type="Proteomes" id="UP000001405"/>
    </source>
</evidence>
<dbReference type="InterPro" id="IPR002314">
    <property type="entry name" value="aa-tRNA-synt_IIb"/>
</dbReference>
<dbReference type="GO" id="GO:0005829">
    <property type="term" value="C:cytosol"/>
    <property type="evidence" value="ECO:0007669"/>
    <property type="project" value="TreeGrafter"/>
</dbReference>
<dbReference type="SUPFAM" id="SSF55826">
    <property type="entry name" value="YbaK/ProRS associated domain"/>
    <property type="match status" value="1"/>
</dbReference>
<keyword evidence="4 10" id="KW-0436">Ligase</keyword>
<sequence length="606" mass="69224">MQLSKVLFVTLREDPAEAEIISHKLLLRSCYIRRVSSGIYSYLPLMWRVLRKTSQIIREEMNSIGGQECLLPQLQISDLWEESGRWKTYTEAEGIMFSLIDRQNRELALGPTHEEVVTSIVRDMVVSYKQMPLNLYQIQTKFRDEIRPRFGLMRSREFIMKDAYSFDENLENLQKNYDMVSQAYCNILKRCGLSFKVVEADSGTIGGLASQEFMVLTDVGEDEILYTEDNSYAANVEKAVSIPSSENISPFNIYEERATLNCNTIKKLSEVLNCSSTNIVKNLLYRAIYDNKKSILVLISIRGDQDINEIKLSNELNHLAFKYGASTLLTLQIFDQESELKLINSTFPFGYIGPDLEDSYISIEENLESSFLRIADKTIINLKNFVTGSNKEGYHTVGSNWGKSHKLPELVFDVRRAKEGDKISENSQERLISKKGVEVGHVFQLGTKYSKKMKATFTDKNGEEKPIVMGCYGIGVSRLVQSAVEQNHDKHGIIWPLAIAPYHAIIIVPNVKEKQQMEIAEKIYYDLNSIGIETILDDRTERIGSKFKDAELIGIPYQIVTGRTLKFGKVEVVDRKTKNSQEVIIEELPKLFHEFFKNIKLSSPLI</sequence>
<dbReference type="EMBL" id="CP001842">
    <property type="protein sequence ID" value="ADB95879.1"/>
    <property type="molecule type" value="Genomic_DNA"/>
</dbReference>
<evidence type="ECO:0000256" key="4">
    <source>
        <dbReference type="ARBA" id="ARBA00022598"/>
    </source>
</evidence>
<comment type="catalytic activity">
    <reaction evidence="9 10">
        <text>tRNA(Pro) + L-proline + ATP = L-prolyl-tRNA(Pro) + AMP + diphosphate</text>
        <dbReference type="Rhea" id="RHEA:14305"/>
        <dbReference type="Rhea" id="RHEA-COMP:9700"/>
        <dbReference type="Rhea" id="RHEA-COMP:9702"/>
        <dbReference type="ChEBI" id="CHEBI:30616"/>
        <dbReference type="ChEBI" id="CHEBI:33019"/>
        <dbReference type="ChEBI" id="CHEBI:60039"/>
        <dbReference type="ChEBI" id="CHEBI:78442"/>
        <dbReference type="ChEBI" id="CHEBI:78532"/>
        <dbReference type="ChEBI" id="CHEBI:456215"/>
        <dbReference type="EC" id="6.1.1.15"/>
    </reaction>
</comment>
<dbReference type="GO" id="GO:0002161">
    <property type="term" value="F:aminoacyl-tRNA deacylase activity"/>
    <property type="evidence" value="ECO:0007669"/>
    <property type="project" value="InterPro"/>
</dbReference>
<dbReference type="Gene3D" id="3.40.50.800">
    <property type="entry name" value="Anticodon-binding domain"/>
    <property type="match status" value="1"/>
</dbReference>
<dbReference type="InterPro" id="IPR036621">
    <property type="entry name" value="Anticodon-bd_dom_sf"/>
</dbReference>
<evidence type="ECO:0000256" key="7">
    <source>
        <dbReference type="ARBA" id="ARBA00022917"/>
    </source>
</evidence>
<evidence type="ECO:0000256" key="1">
    <source>
        <dbReference type="ARBA" id="ARBA00004496"/>
    </source>
</evidence>
<comment type="function">
    <text evidence="10">Catalyzes the attachment of proline to tRNA(Pro) in a two-step reaction: proline is first activated by ATP to form Pro-AMP and then transferred to the acceptor end of tRNA(Pro). As ProRS can inadvertently accommodate and process non-cognate amino acids such as alanine and cysteine, to avoid such errors it has two additional distinct editing activities against alanine. One activity is designated as 'pretransfer' editing and involves the tRNA(Pro)-independent hydrolysis of activated Ala-AMP. The other activity is designated 'posttransfer' editing and involves deacylation of mischarged Ala-tRNA(Pro). The misacylated Cys-tRNA(Pro) is not edited by ProRS.</text>
</comment>
<dbReference type="InterPro" id="IPR045864">
    <property type="entry name" value="aa-tRNA-synth_II/BPL/LPL"/>
</dbReference>
<dbReference type="InterPro" id="IPR006195">
    <property type="entry name" value="aa-tRNA-synth_II"/>
</dbReference>
<dbReference type="STRING" id="1453429.UCYN_12110"/>
<dbReference type="InterPro" id="IPR004154">
    <property type="entry name" value="Anticodon-bd"/>
</dbReference>
<dbReference type="Pfam" id="PF00587">
    <property type="entry name" value="tRNA-synt_2b"/>
    <property type="match status" value="1"/>
</dbReference>
<keyword evidence="13" id="KW-1185">Reference proteome</keyword>
<evidence type="ECO:0000313" key="12">
    <source>
        <dbReference type="EMBL" id="ADB95879.1"/>
    </source>
</evidence>
<evidence type="ECO:0000256" key="10">
    <source>
        <dbReference type="HAMAP-Rule" id="MF_01569"/>
    </source>
</evidence>
<feature type="domain" description="Aminoacyl-transfer RNA synthetases class-II family profile" evidence="11">
    <location>
        <begin position="33"/>
        <end position="496"/>
    </location>
</feature>
<evidence type="ECO:0000256" key="8">
    <source>
        <dbReference type="ARBA" id="ARBA00023146"/>
    </source>
</evidence>
<dbReference type="NCBIfam" id="NF006625">
    <property type="entry name" value="PRK09194.1"/>
    <property type="match status" value="1"/>
</dbReference>
<dbReference type="OrthoDB" id="9809052at2"/>
<dbReference type="PRINTS" id="PR01046">
    <property type="entry name" value="TRNASYNTHPRO"/>
</dbReference>
<evidence type="ECO:0000256" key="2">
    <source>
        <dbReference type="ARBA" id="ARBA00011738"/>
    </source>
</evidence>
<dbReference type="InterPro" id="IPR007214">
    <property type="entry name" value="YbaK/aa-tRNA-synth-assoc-dom"/>
</dbReference>
<dbReference type="RefSeq" id="WP_012954566.1">
    <property type="nucleotide sequence ID" value="NC_013771.1"/>
</dbReference>
<proteinExistence type="inferred from homology"/>
<dbReference type="InterPro" id="IPR004500">
    <property type="entry name" value="Pro-tRNA-synth_IIa_bac-type"/>
</dbReference>
<dbReference type="HOGENOM" id="CLU_016739_0_0_3"/>
<dbReference type="Gene3D" id="3.30.930.10">
    <property type="entry name" value="Bira Bifunctional Protein, Domain 2"/>
    <property type="match status" value="2"/>
</dbReference>
<evidence type="ECO:0000256" key="3">
    <source>
        <dbReference type="ARBA" id="ARBA00022490"/>
    </source>
</evidence>
<dbReference type="KEGG" id="cyu:UCYN_12110"/>
<dbReference type="NCBIfam" id="TIGR00409">
    <property type="entry name" value="proS_fam_II"/>
    <property type="match status" value="1"/>
</dbReference>
<dbReference type="InterPro" id="IPR023717">
    <property type="entry name" value="Pro-tRNA-Synthase_IIa_type1"/>
</dbReference>
<keyword evidence="7 10" id="KW-0648">Protein biosynthesis</keyword>
<dbReference type="GO" id="GO:0005524">
    <property type="term" value="F:ATP binding"/>
    <property type="evidence" value="ECO:0007669"/>
    <property type="project" value="UniProtKB-UniRule"/>
</dbReference>
<organism evidence="13">
    <name type="scientific">Atelocyanobacterium thalassa (isolate ALOHA)</name>
    <dbReference type="NCBI Taxonomy" id="1453429"/>
    <lineage>
        <taxon>Bacteria</taxon>
        <taxon>Bacillati</taxon>
        <taxon>Cyanobacteriota</taxon>
        <taxon>Cyanophyceae</taxon>
        <taxon>Oscillatoriophycideae</taxon>
        <taxon>Chroococcales</taxon>
        <taxon>Aphanothecaceae</taxon>
        <taxon>Candidatus Atelocyanobacterium</taxon>
        <taxon>Candidatus Atelocyanobacterium thalassae</taxon>
    </lineage>
</organism>
<dbReference type="GO" id="GO:0004827">
    <property type="term" value="F:proline-tRNA ligase activity"/>
    <property type="evidence" value="ECO:0007669"/>
    <property type="project" value="UniProtKB-UniRule"/>
</dbReference>